<sequence>MLLILGNLFDNTGQILGVRPNHTFIIFREFKRNLQDIELTKHKPMNINLTIWNKLYSINRRKSLIWSSHNTSEIAVLLALEKFLRTKHWIDAYYWYCRSGVKECETKPEHIFHLRKSSDTIFPTVSLLIFTTSSSILSSEFGIAAKELSNIASSSHFTICIESVENLMLISSDGYFWIIHIYLMLLESCW</sequence>
<comment type="caution">
    <text evidence="1">The sequence shown here is derived from an EMBL/GenBank/DDBJ whole genome shotgun (WGS) entry which is preliminary data.</text>
</comment>
<evidence type="ECO:0000313" key="2">
    <source>
        <dbReference type="Proteomes" id="UP000326759"/>
    </source>
</evidence>
<accession>A0A5N5TDD4</accession>
<organism evidence="1 2">
    <name type="scientific">Armadillidium nasatum</name>
    <dbReference type="NCBI Taxonomy" id="96803"/>
    <lineage>
        <taxon>Eukaryota</taxon>
        <taxon>Metazoa</taxon>
        <taxon>Ecdysozoa</taxon>
        <taxon>Arthropoda</taxon>
        <taxon>Crustacea</taxon>
        <taxon>Multicrustacea</taxon>
        <taxon>Malacostraca</taxon>
        <taxon>Eumalacostraca</taxon>
        <taxon>Peracarida</taxon>
        <taxon>Isopoda</taxon>
        <taxon>Oniscidea</taxon>
        <taxon>Crinocheta</taxon>
        <taxon>Armadillidiidae</taxon>
        <taxon>Armadillidium</taxon>
    </lineage>
</organism>
<reference evidence="1 2" key="1">
    <citation type="journal article" date="2019" name="PLoS Biol.">
        <title>Sex chromosomes control vertical transmission of feminizing Wolbachia symbionts in an isopod.</title>
        <authorList>
            <person name="Becking T."/>
            <person name="Chebbi M.A."/>
            <person name="Giraud I."/>
            <person name="Moumen B."/>
            <person name="Laverre T."/>
            <person name="Caubet Y."/>
            <person name="Peccoud J."/>
            <person name="Gilbert C."/>
            <person name="Cordaux R."/>
        </authorList>
    </citation>
    <scope>NUCLEOTIDE SEQUENCE [LARGE SCALE GENOMIC DNA]</scope>
    <source>
        <strain evidence="1">ANa2</strain>
        <tissue evidence="1">Whole body excluding digestive tract and cuticle</tissue>
    </source>
</reference>
<gene>
    <name evidence="1" type="ORF">Anas_13620</name>
</gene>
<keyword evidence="2" id="KW-1185">Reference proteome</keyword>
<evidence type="ECO:0000313" key="1">
    <source>
        <dbReference type="EMBL" id="KAB7502930.1"/>
    </source>
</evidence>
<name>A0A5N5TDD4_9CRUS</name>
<protein>
    <submittedName>
        <fullName evidence="1">Uncharacterized protein</fullName>
    </submittedName>
</protein>
<dbReference type="AlphaFoldDB" id="A0A5N5TDD4"/>
<proteinExistence type="predicted"/>
<dbReference type="Proteomes" id="UP000326759">
    <property type="component" value="Unassembled WGS sequence"/>
</dbReference>
<dbReference type="EMBL" id="SEYY01006356">
    <property type="protein sequence ID" value="KAB7502930.1"/>
    <property type="molecule type" value="Genomic_DNA"/>
</dbReference>